<dbReference type="PROSITE" id="PS51296">
    <property type="entry name" value="RIESKE"/>
    <property type="match status" value="1"/>
</dbReference>
<name>A0A1X7J5M2_9BACL</name>
<dbReference type="InterPro" id="IPR017941">
    <property type="entry name" value="Rieske_2Fe-2S"/>
</dbReference>
<dbReference type="Proteomes" id="UP000193834">
    <property type="component" value="Unassembled WGS sequence"/>
</dbReference>
<feature type="domain" description="Rieske" evidence="7">
    <location>
        <begin position="4"/>
        <end position="96"/>
    </location>
</feature>
<keyword evidence="3" id="KW-0408">Iron</keyword>
<dbReference type="Gene3D" id="2.102.10.10">
    <property type="entry name" value="Rieske [2Fe-2S] iron-sulphur domain"/>
    <property type="match status" value="1"/>
</dbReference>
<keyword evidence="8" id="KW-0223">Dioxygenase</keyword>
<keyword evidence="9" id="KW-1185">Reference proteome</keyword>
<organism evidence="8 9">
    <name type="scientific">Paenibacillus aquistagni</name>
    <dbReference type="NCBI Taxonomy" id="1852522"/>
    <lineage>
        <taxon>Bacteria</taxon>
        <taxon>Bacillati</taxon>
        <taxon>Bacillota</taxon>
        <taxon>Bacilli</taxon>
        <taxon>Bacillales</taxon>
        <taxon>Paenibacillaceae</taxon>
        <taxon>Paenibacillus</taxon>
    </lineage>
</organism>
<dbReference type="AlphaFoldDB" id="A0A1X7J5M2"/>
<evidence type="ECO:0000259" key="7">
    <source>
        <dbReference type="PROSITE" id="PS51296"/>
    </source>
</evidence>
<dbReference type="InterPro" id="IPR036922">
    <property type="entry name" value="Rieske_2Fe-2S_sf"/>
</dbReference>
<dbReference type="GO" id="GO:0051537">
    <property type="term" value="F:2 iron, 2 sulfur cluster binding"/>
    <property type="evidence" value="ECO:0007669"/>
    <property type="project" value="UniProtKB-KW"/>
</dbReference>
<dbReference type="SUPFAM" id="SSF50022">
    <property type="entry name" value="ISP domain"/>
    <property type="match status" value="1"/>
</dbReference>
<keyword evidence="2" id="KW-0479">Metal-binding</keyword>
<dbReference type="STRING" id="1852522.SAMN06295960_1257"/>
<keyword evidence="4" id="KW-0411">Iron-sulfur</keyword>
<reference evidence="8 9" key="1">
    <citation type="submission" date="2017-04" db="EMBL/GenBank/DDBJ databases">
        <authorList>
            <person name="Afonso C.L."/>
            <person name="Miller P.J."/>
            <person name="Scott M.A."/>
            <person name="Spackman E."/>
            <person name="Goraichik I."/>
            <person name="Dimitrov K.M."/>
            <person name="Suarez D.L."/>
            <person name="Swayne D.E."/>
        </authorList>
    </citation>
    <scope>NUCLEOTIDE SEQUENCE [LARGE SCALE GENOMIC DNA]</scope>
    <source>
        <strain evidence="8 9">11</strain>
    </source>
</reference>
<evidence type="ECO:0000256" key="4">
    <source>
        <dbReference type="ARBA" id="ARBA00023014"/>
    </source>
</evidence>
<comment type="cofactor">
    <cofactor evidence="5">
        <name>[2Fe-2S] cluster</name>
        <dbReference type="ChEBI" id="CHEBI:190135"/>
    </cofactor>
</comment>
<keyword evidence="1" id="KW-0001">2Fe-2S</keyword>
<evidence type="ECO:0000256" key="6">
    <source>
        <dbReference type="ARBA" id="ARBA00038001"/>
    </source>
</evidence>
<keyword evidence="8" id="KW-0560">Oxidoreductase</keyword>
<dbReference type="OrthoDB" id="593800at2"/>
<dbReference type="Pfam" id="PF00355">
    <property type="entry name" value="Rieske"/>
    <property type="match status" value="1"/>
</dbReference>
<gene>
    <name evidence="8" type="ORF">SAMN06295960_1257</name>
</gene>
<evidence type="ECO:0000313" key="9">
    <source>
        <dbReference type="Proteomes" id="UP000193834"/>
    </source>
</evidence>
<dbReference type="GO" id="GO:0016705">
    <property type="term" value="F:oxidoreductase activity, acting on paired donors, with incorporation or reduction of molecular oxygen"/>
    <property type="evidence" value="ECO:0007669"/>
    <property type="project" value="UniProtKB-ARBA"/>
</dbReference>
<evidence type="ECO:0000256" key="3">
    <source>
        <dbReference type="ARBA" id="ARBA00023004"/>
    </source>
</evidence>
<evidence type="ECO:0000256" key="1">
    <source>
        <dbReference type="ARBA" id="ARBA00022714"/>
    </source>
</evidence>
<accession>A0A1X7J5M2</accession>
<dbReference type="EMBL" id="FXAZ01000001">
    <property type="protein sequence ID" value="SMG23001.1"/>
    <property type="molecule type" value="Genomic_DNA"/>
</dbReference>
<dbReference type="GO" id="GO:0051213">
    <property type="term" value="F:dioxygenase activity"/>
    <property type="evidence" value="ECO:0007669"/>
    <property type="project" value="UniProtKB-KW"/>
</dbReference>
<dbReference type="RefSeq" id="WP_085493421.1">
    <property type="nucleotide sequence ID" value="NZ_FXAZ01000001.1"/>
</dbReference>
<protein>
    <submittedName>
        <fullName evidence="8">Ferredoxin subunit of nitrite reductase or a ring-hydroxylating dioxygenase</fullName>
    </submittedName>
</protein>
<dbReference type="GO" id="GO:0004497">
    <property type="term" value="F:monooxygenase activity"/>
    <property type="evidence" value="ECO:0007669"/>
    <property type="project" value="UniProtKB-ARBA"/>
</dbReference>
<dbReference type="PANTHER" id="PTHR21496:SF0">
    <property type="entry name" value="RIESKE DOMAIN-CONTAINING PROTEIN"/>
    <property type="match status" value="1"/>
</dbReference>
<sequence length="580" mass="64626">MQGWIKAGSVEELREQGSKLIKGGIVVLYHEDNVHALDNRCPHLGFPLHMGSLCNGILTCHWHHARFDVCSGGTLDPWADDVPVHEITVHEGLIYVNPQARNGNHAQPYKEQLQRGMEQNIGLVIAKAIVGLIETGIPEKEIAAIGIEIGVKQRRQGWGSGLTILTAMMNILPKLDKQGRILALFQGLLHTARDLSGSGTRFLLDPLPNTNVSNKRLIEWYRDCIEVRDTRGAERVLLTLVQAGVEEKRLFSMMSMAATDHFYVNGGHTLDFHNKAFESLKYVEHKQRDYVLASLVPMFGSATRSEELHSWQSPINLVQPLKDVFEELNNKGIPSVSGGGADIKEEELLQALLGDDPLQTISMLKEALLGGASPVRISQIAALAAAERIVRFHLHNDFGDWISVLHTFTHAHAVHEGLIRSTDSWLIRGIFHTAITIYLDRFLNIPAAPRPSTAIINKEVPSPEELLEILDKQQQVAPAAEWVTRYLRSGGEPAPLFNVLGHALLREDAEFHSFQMYDAAVAEYDRWSSEPGPFAEKACETLILALTRYLAAHAPTARETPHTATIAWRLHRGEKLFEDE</sequence>
<comment type="similarity">
    <text evidence="6">Belongs to the bacterial ring-hydroxylating dioxygenase ferredoxin component family.</text>
</comment>
<evidence type="ECO:0000313" key="8">
    <source>
        <dbReference type="EMBL" id="SMG23001.1"/>
    </source>
</evidence>
<evidence type="ECO:0000256" key="5">
    <source>
        <dbReference type="ARBA" id="ARBA00034078"/>
    </source>
</evidence>
<evidence type="ECO:0000256" key="2">
    <source>
        <dbReference type="ARBA" id="ARBA00022723"/>
    </source>
</evidence>
<dbReference type="PANTHER" id="PTHR21496">
    <property type="entry name" value="FERREDOXIN-RELATED"/>
    <property type="match status" value="1"/>
</dbReference>
<proteinExistence type="inferred from homology"/>
<dbReference type="GO" id="GO:0046872">
    <property type="term" value="F:metal ion binding"/>
    <property type="evidence" value="ECO:0007669"/>
    <property type="project" value="UniProtKB-KW"/>
</dbReference>